<evidence type="ECO:0000313" key="2">
    <source>
        <dbReference type="Proteomes" id="UP001234202"/>
    </source>
</evidence>
<name>A0ACC2XIX4_9TREE</name>
<evidence type="ECO:0000313" key="1">
    <source>
        <dbReference type="EMBL" id="KAJ9123606.1"/>
    </source>
</evidence>
<gene>
    <name evidence="1" type="ORF">QFC24_003822</name>
</gene>
<comment type="caution">
    <text evidence="1">The sequence shown here is derived from an EMBL/GenBank/DDBJ whole genome shotgun (WGS) entry which is preliminary data.</text>
</comment>
<reference evidence="1" key="1">
    <citation type="submission" date="2023-04" db="EMBL/GenBank/DDBJ databases">
        <title>Draft Genome sequencing of Naganishia species isolated from polar environments using Oxford Nanopore Technology.</title>
        <authorList>
            <person name="Leo P."/>
            <person name="Venkateswaran K."/>
        </authorList>
    </citation>
    <scope>NUCLEOTIDE SEQUENCE</scope>
    <source>
        <strain evidence="1">DBVPG 5303</strain>
    </source>
</reference>
<keyword evidence="2" id="KW-1185">Reference proteome</keyword>
<sequence>MSSSDNYSSGAGEEDDLDDPSFSSNIVSGKRRRNPAASKSAVATVAGGKKKKKSVAVNALDSPSDSTPRLGGGKRKRKTVVNSSGSEDEAALSRRADVSDSGDSDGAGGSNSDDDNGEFGQGGAFASASGFLGRLLGSNREAGKPVKDLGGLALKVDHASRPLWIDNRGKIPTFIHEYRLSEYSLYAAMSVGLETQDIIEVLGRLSKTPLPQSLIRDIQRWTQSYGKLKLVLKRSRYYLESAVPEIIQKLLSDEVIASCRAVRVPGDENAAERALAAARGDTSATAGQGVTRVPKPSRDGLIIPGTKEARNAARLARGLEPEPEEDPVPAGGDETGAAGMFDADDDILGAVIGLDRADEMDEEDRIQSFEIDGTKMERVKRQCQIIGLPVLEEYDFRADTVNANLEIDLKPMTVIRPYQETSLSKMFGNGVSAQQWKQQFIQFTNISDKQISIFTSQSAEPFAGAREGAAGIVISVYSMVAYTGTRSHSSKQFMDFLQSREWGFLLLDEVHVAPANAFRKCVENLRTHAKLGLTATLVREDDRIEDLNYIIGPKLYEANWMDLSKQGHIANVQCAEVWCPMTPEFYREYLRETSRKRILLHVMNPNKFQACQFLIDYHERRGDKIIVFSDNVYSLMEYAKKLGKAAIHGGTPEIERMRILSRFQHDPNMNTIFLSKVGDTSIDLPEATCLIQISSHYGSRRQEAQRLGRILRAKRRNDEGFNAFFYSLVSKDTSEMYYSTKRQGFLVDQGYAFKVITELHGIENMPDLAFPTRQSQLELLETVLNQGTEAFDLERMGEGDDEYNPKLVGRSGAGTPVSGSRTVGPAQRMTGSMQALAGGSHMAYVEQNRLVNKRINREDRQAKKSGSSAGRHEFFRKEDASARKKRGQ</sequence>
<dbReference type="EMBL" id="JASBWV010000012">
    <property type="protein sequence ID" value="KAJ9123606.1"/>
    <property type="molecule type" value="Genomic_DNA"/>
</dbReference>
<proteinExistence type="predicted"/>
<organism evidence="1 2">
    <name type="scientific">Naganishia onofrii</name>
    <dbReference type="NCBI Taxonomy" id="1851511"/>
    <lineage>
        <taxon>Eukaryota</taxon>
        <taxon>Fungi</taxon>
        <taxon>Dikarya</taxon>
        <taxon>Basidiomycota</taxon>
        <taxon>Agaricomycotina</taxon>
        <taxon>Tremellomycetes</taxon>
        <taxon>Filobasidiales</taxon>
        <taxon>Filobasidiaceae</taxon>
        <taxon>Naganishia</taxon>
    </lineage>
</organism>
<accession>A0ACC2XIX4</accession>
<protein>
    <submittedName>
        <fullName evidence="1">Uncharacterized protein</fullName>
    </submittedName>
</protein>
<dbReference type="Proteomes" id="UP001234202">
    <property type="component" value="Unassembled WGS sequence"/>
</dbReference>